<name>A0A1Q9DTX5_SYMMI</name>
<dbReference type="EMBL" id="LSRX01000391">
    <property type="protein sequence ID" value="OLP98588.1"/>
    <property type="molecule type" value="Genomic_DNA"/>
</dbReference>
<protein>
    <submittedName>
        <fullName evidence="1">Uncharacterized protein</fullName>
    </submittedName>
</protein>
<keyword evidence="2" id="KW-1185">Reference proteome</keyword>
<dbReference type="AlphaFoldDB" id="A0A1Q9DTX5"/>
<proteinExistence type="predicted"/>
<evidence type="ECO:0000313" key="1">
    <source>
        <dbReference type="EMBL" id="OLP98588.1"/>
    </source>
</evidence>
<accession>A0A1Q9DTX5</accession>
<dbReference type="OrthoDB" id="416190at2759"/>
<evidence type="ECO:0000313" key="2">
    <source>
        <dbReference type="Proteomes" id="UP000186817"/>
    </source>
</evidence>
<sequence>MVKSWRIKPSPTGGGEAFLRRARFVAREFKWLSNMVDSEVLAPASSNALLRVLPAILVANQHEHWIALSLDVADAYLTVPQTVSTIVTIWVQGEQRFYRLLRNLPGQRAGAKDWFDSFQSYLIEKLSIDPLVEAPALFRIPGTCDEGNGGGGDCVRSKYKCTIAFLEGADEVNCIFRHAYALRSAHARLVDFHPSLSWTLPCARACRP</sequence>
<dbReference type="Proteomes" id="UP000186817">
    <property type="component" value="Unassembled WGS sequence"/>
</dbReference>
<reference evidence="1 2" key="1">
    <citation type="submission" date="2016-02" db="EMBL/GenBank/DDBJ databases">
        <title>Genome analysis of coral dinoflagellate symbionts highlights evolutionary adaptations to a symbiotic lifestyle.</title>
        <authorList>
            <person name="Aranda M."/>
            <person name="Li Y."/>
            <person name="Liew Y.J."/>
            <person name="Baumgarten S."/>
            <person name="Simakov O."/>
            <person name="Wilson M."/>
            <person name="Piel J."/>
            <person name="Ashoor H."/>
            <person name="Bougouffa S."/>
            <person name="Bajic V.B."/>
            <person name="Ryu T."/>
            <person name="Ravasi T."/>
            <person name="Bayer T."/>
            <person name="Micklem G."/>
            <person name="Kim H."/>
            <person name="Bhak J."/>
            <person name="Lajeunesse T.C."/>
            <person name="Voolstra C.R."/>
        </authorList>
    </citation>
    <scope>NUCLEOTIDE SEQUENCE [LARGE SCALE GENOMIC DNA]</scope>
    <source>
        <strain evidence="1 2">CCMP2467</strain>
    </source>
</reference>
<organism evidence="1 2">
    <name type="scientific">Symbiodinium microadriaticum</name>
    <name type="common">Dinoflagellate</name>
    <name type="synonym">Zooxanthella microadriatica</name>
    <dbReference type="NCBI Taxonomy" id="2951"/>
    <lineage>
        <taxon>Eukaryota</taxon>
        <taxon>Sar</taxon>
        <taxon>Alveolata</taxon>
        <taxon>Dinophyceae</taxon>
        <taxon>Suessiales</taxon>
        <taxon>Symbiodiniaceae</taxon>
        <taxon>Symbiodinium</taxon>
    </lineage>
</organism>
<gene>
    <name evidence="1" type="ORF">AK812_SmicGene18937</name>
</gene>
<comment type="caution">
    <text evidence="1">The sequence shown here is derived from an EMBL/GenBank/DDBJ whole genome shotgun (WGS) entry which is preliminary data.</text>
</comment>